<proteinExistence type="predicted"/>
<name>A0A6C0B3R1_9ZZZZ</name>
<protein>
    <submittedName>
        <fullName evidence="1">Uncharacterized protein</fullName>
    </submittedName>
</protein>
<dbReference type="EMBL" id="MN739064">
    <property type="protein sequence ID" value="QHS86865.1"/>
    <property type="molecule type" value="Genomic_DNA"/>
</dbReference>
<accession>A0A6C0B3R1</accession>
<evidence type="ECO:0000313" key="1">
    <source>
        <dbReference type="EMBL" id="QHS86865.1"/>
    </source>
</evidence>
<sequence>MDYRKLFRDALETEANELKKTHDNRIIKKTTKPPVNVKINDVIDIDGSRYLVLYGYGKFHKLLNLDGGYEQLINLDIKQYNILIPDMLKKELRAYEKPEVNLDKYYRNGYLSFKKYFY</sequence>
<reference evidence="1" key="1">
    <citation type="journal article" date="2020" name="Nature">
        <title>Giant virus diversity and host interactions through global metagenomics.</title>
        <authorList>
            <person name="Schulz F."/>
            <person name="Roux S."/>
            <person name="Paez-Espino D."/>
            <person name="Jungbluth S."/>
            <person name="Walsh D.A."/>
            <person name="Denef V.J."/>
            <person name="McMahon K.D."/>
            <person name="Konstantinidis K.T."/>
            <person name="Eloe-Fadrosh E.A."/>
            <person name="Kyrpides N.C."/>
            <person name="Woyke T."/>
        </authorList>
    </citation>
    <scope>NUCLEOTIDE SEQUENCE</scope>
    <source>
        <strain evidence="1">GVMAG-M-3300009422-16</strain>
    </source>
</reference>
<dbReference type="AlphaFoldDB" id="A0A6C0B3R1"/>
<organism evidence="1">
    <name type="scientific">viral metagenome</name>
    <dbReference type="NCBI Taxonomy" id="1070528"/>
    <lineage>
        <taxon>unclassified sequences</taxon>
        <taxon>metagenomes</taxon>
        <taxon>organismal metagenomes</taxon>
    </lineage>
</organism>